<dbReference type="PANTHER" id="PTHR24148:SF64">
    <property type="entry name" value="HETEROKARYON INCOMPATIBILITY DOMAIN-CONTAINING PROTEIN"/>
    <property type="match status" value="1"/>
</dbReference>
<evidence type="ECO:0000259" key="1">
    <source>
        <dbReference type="Pfam" id="PF06985"/>
    </source>
</evidence>
<dbReference type="Pfam" id="PF06985">
    <property type="entry name" value="HET"/>
    <property type="match status" value="1"/>
</dbReference>
<accession>A0A084AWL0</accession>
<dbReference type="AlphaFoldDB" id="A0A084AWL0"/>
<dbReference type="PANTHER" id="PTHR24148">
    <property type="entry name" value="ANKYRIN REPEAT DOMAIN-CONTAINING PROTEIN 39 HOMOLOG-RELATED"/>
    <property type="match status" value="1"/>
</dbReference>
<gene>
    <name evidence="2" type="ORF">S7711_03175</name>
</gene>
<dbReference type="OrthoDB" id="5571888at2759"/>
<dbReference type="HOGENOM" id="CLU_004184_7_5_1"/>
<organism evidence="2 3">
    <name type="scientific">Stachybotrys chartarum (strain CBS 109288 / IBT 7711)</name>
    <name type="common">Toxic black mold</name>
    <name type="synonym">Stilbospora chartarum</name>
    <dbReference type="NCBI Taxonomy" id="1280523"/>
    <lineage>
        <taxon>Eukaryota</taxon>
        <taxon>Fungi</taxon>
        <taxon>Dikarya</taxon>
        <taxon>Ascomycota</taxon>
        <taxon>Pezizomycotina</taxon>
        <taxon>Sordariomycetes</taxon>
        <taxon>Hypocreomycetidae</taxon>
        <taxon>Hypocreales</taxon>
        <taxon>Stachybotryaceae</taxon>
        <taxon>Stachybotrys</taxon>
    </lineage>
</organism>
<reference evidence="2 3" key="1">
    <citation type="journal article" date="2014" name="BMC Genomics">
        <title>Comparative genome sequencing reveals chemotype-specific gene clusters in the toxigenic black mold Stachybotrys.</title>
        <authorList>
            <person name="Semeiks J."/>
            <person name="Borek D."/>
            <person name="Otwinowski Z."/>
            <person name="Grishin N.V."/>
        </authorList>
    </citation>
    <scope>NUCLEOTIDE SEQUENCE [LARGE SCALE GENOMIC DNA]</scope>
    <source>
        <strain evidence="3">CBS 109288 / IBT 7711</strain>
    </source>
</reference>
<evidence type="ECO:0000313" key="2">
    <source>
        <dbReference type="EMBL" id="KEY69689.1"/>
    </source>
</evidence>
<keyword evidence="3" id="KW-1185">Reference proteome</keyword>
<name>A0A084AWL0_STACB</name>
<sequence length="610" mass="68728">MSTDPSAPQTTALTPFEYGRLRHDGAIRILSLFPGRADEPLVGRLTVEDVNAGVDYEAVSYVWGSVDRCAQMVCEGKVLPLTQSIHDALRRMRHPSEPRRLWADQLCINQDDLAERSHQVSLMNALYKNARRILVWLGNDEQGLAHGAMCMVHHLHGVFEDDKLHEAFRIAHSDGLAKQNQKLWVPLSNLTKLPWFHRIWIVQEIGTAAPASLFWGDAQIEWEKLSAVARVLNQSHHHLRSAFAVYTPNICYLHQRFVEPEGAYDENRNRGSFIYELHRARPLASKDPRDRVYAFLGHFSLRKGSRFLAGLEADYSRAVEDVYLDVAVRELRGATSLILLSACHPGQIPNPKEPQVDEPRRPLPSWVPDWRVMPLHIIGSPETPHRAAGSTTPRLTIDEHRNELHIAGVRVDTIARVSLPFHGFSFQFRPASKRRVTLEAVWQHVCWQRAVSLDDKYVTGEPALYALLQTLTNACISGDRSDGYRAVSAAQWLANGVAFLVRSRRRSNDLCAEILELAQRGDPYRWSHEATLVTRYRSFAVTAAGYFVIGPAAVKAGDVVVVLYGGRTPFVLRRTEDGEAWVLVGECYVHGLMNGEGLSSEAEEEVFVIR</sequence>
<dbReference type="EMBL" id="KL648516">
    <property type="protein sequence ID" value="KEY69689.1"/>
    <property type="molecule type" value="Genomic_DNA"/>
</dbReference>
<dbReference type="InterPro" id="IPR010730">
    <property type="entry name" value="HET"/>
</dbReference>
<protein>
    <recommendedName>
        <fullName evidence="1">Heterokaryon incompatibility domain-containing protein</fullName>
    </recommendedName>
</protein>
<dbReference type="Pfam" id="PF26639">
    <property type="entry name" value="Het-6_barrel"/>
    <property type="match status" value="1"/>
</dbReference>
<dbReference type="Proteomes" id="UP000028045">
    <property type="component" value="Unassembled WGS sequence"/>
</dbReference>
<dbReference type="InterPro" id="IPR052895">
    <property type="entry name" value="HetReg/Transcr_Mod"/>
</dbReference>
<evidence type="ECO:0000313" key="3">
    <source>
        <dbReference type="Proteomes" id="UP000028045"/>
    </source>
</evidence>
<proteinExistence type="predicted"/>
<feature type="domain" description="Heterokaryon incompatibility" evidence="1">
    <location>
        <begin position="56"/>
        <end position="204"/>
    </location>
</feature>